<evidence type="ECO:0000313" key="5">
    <source>
        <dbReference type="EMBL" id="GFE83594.1"/>
    </source>
</evidence>
<keyword evidence="3" id="KW-0804">Transcription</keyword>
<dbReference type="SMART" id="SM00344">
    <property type="entry name" value="HTH_ASNC"/>
    <property type="match status" value="1"/>
</dbReference>
<evidence type="ECO:0000256" key="1">
    <source>
        <dbReference type="ARBA" id="ARBA00023015"/>
    </source>
</evidence>
<gene>
    <name evidence="5" type="ORF">GCM10011487_55940</name>
</gene>
<name>A0A829YJN6_9GAMM</name>
<dbReference type="EMBL" id="BLJN01000006">
    <property type="protein sequence ID" value="GFE83594.1"/>
    <property type="molecule type" value="Genomic_DNA"/>
</dbReference>
<dbReference type="Pfam" id="PF13404">
    <property type="entry name" value="HTH_AsnC-type"/>
    <property type="match status" value="1"/>
</dbReference>
<dbReference type="Gene3D" id="3.30.70.920">
    <property type="match status" value="1"/>
</dbReference>
<proteinExistence type="predicted"/>
<dbReference type="SUPFAM" id="SSF46785">
    <property type="entry name" value="Winged helix' DNA-binding domain"/>
    <property type="match status" value="1"/>
</dbReference>
<organism evidence="5 6">
    <name type="scientific">Steroidobacter agaridevorans</name>
    <dbReference type="NCBI Taxonomy" id="2695856"/>
    <lineage>
        <taxon>Bacteria</taxon>
        <taxon>Pseudomonadati</taxon>
        <taxon>Pseudomonadota</taxon>
        <taxon>Gammaproteobacteria</taxon>
        <taxon>Steroidobacterales</taxon>
        <taxon>Steroidobacteraceae</taxon>
        <taxon>Steroidobacter</taxon>
    </lineage>
</organism>
<dbReference type="InterPro" id="IPR036388">
    <property type="entry name" value="WH-like_DNA-bd_sf"/>
</dbReference>
<sequence length="151" mass="16441">MHFNVDRLDSLILAHLEREARIGFSELGRRIGLSSPAVAERIRRLEASGVITGYHAHIDPASIGRGIQAIVKITIPGTECPNIGKYAEDLRAVVECHRLTGEHSALLKVLVGSIAELESLVDRLVRIGKPSSSIVLSSPIRFRPLTDNPPP</sequence>
<dbReference type="GO" id="GO:0043565">
    <property type="term" value="F:sequence-specific DNA binding"/>
    <property type="evidence" value="ECO:0007669"/>
    <property type="project" value="InterPro"/>
</dbReference>
<dbReference type="GO" id="GO:0043200">
    <property type="term" value="P:response to amino acid"/>
    <property type="evidence" value="ECO:0007669"/>
    <property type="project" value="TreeGrafter"/>
</dbReference>
<dbReference type="PANTHER" id="PTHR30154">
    <property type="entry name" value="LEUCINE-RESPONSIVE REGULATORY PROTEIN"/>
    <property type="match status" value="1"/>
</dbReference>
<dbReference type="Gene3D" id="1.10.10.10">
    <property type="entry name" value="Winged helix-like DNA-binding domain superfamily/Winged helix DNA-binding domain"/>
    <property type="match status" value="1"/>
</dbReference>
<protein>
    <submittedName>
        <fullName evidence="5">AsnC family transcriptional regulator</fullName>
    </submittedName>
</protein>
<dbReference type="InterPro" id="IPR011991">
    <property type="entry name" value="ArsR-like_HTH"/>
</dbReference>
<keyword evidence="2" id="KW-0238">DNA-binding</keyword>
<evidence type="ECO:0000256" key="3">
    <source>
        <dbReference type="ARBA" id="ARBA00023163"/>
    </source>
</evidence>
<dbReference type="PANTHER" id="PTHR30154:SF53">
    <property type="entry name" value="HTH-TYPE TRANSCRIPTIONAL REGULATOR LRPC"/>
    <property type="match status" value="1"/>
</dbReference>
<dbReference type="GO" id="GO:0006355">
    <property type="term" value="P:regulation of DNA-templated transcription"/>
    <property type="evidence" value="ECO:0007669"/>
    <property type="project" value="UniProtKB-ARBA"/>
</dbReference>
<dbReference type="InterPro" id="IPR000485">
    <property type="entry name" value="AsnC-type_HTH_dom"/>
</dbReference>
<accession>A0A829YJN6</accession>
<dbReference type="GO" id="GO:0005829">
    <property type="term" value="C:cytosol"/>
    <property type="evidence" value="ECO:0007669"/>
    <property type="project" value="TreeGrafter"/>
</dbReference>
<dbReference type="PROSITE" id="PS50956">
    <property type="entry name" value="HTH_ASNC_2"/>
    <property type="match status" value="1"/>
</dbReference>
<evidence type="ECO:0000259" key="4">
    <source>
        <dbReference type="PROSITE" id="PS50956"/>
    </source>
</evidence>
<dbReference type="PRINTS" id="PR00033">
    <property type="entry name" value="HTHASNC"/>
</dbReference>
<dbReference type="InterPro" id="IPR019888">
    <property type="entry name" value="Tscrpt_reg_AsnC-like"/>
</dbReference>
<dbReference type="Proteomes" id="UP000445000">
    <property type="component" value="Unassembled WGS sequence"/>
</dbReference>
<dbReference type="InterPro" id="IPR036390">
    <property type="entry name" value="WH_DNA-bd_sf"/>
</dbReference>
<reference evidence="6" key="1">
    <citation type="submission" date="2020-01" db="EMBL/GenBank/DDBJ databases">
        <title>'Steroidobacter agaridevorans' sp. nov., agar-degrading bacteria isolated from rhizosphere soils.</title>
        <authorList>
            <person name="Ikenaga M."/>
            <person name="Kataoka M."/>
            <person name="Murouchi A."/>
            <person name="Katsuragi S."/>
            <person name="Sakai M."/>
        </authorList>
    </citation>
    <scope>NUCLEOTIDE SEQUENCE [LARGE SCALE GENOMIC DNA]</scope>
    <source>
        <strain evidence="6">YU21-B</strain>
    </source>
</reference>
<dbReference type="RefSeq" id="WP_161815196.1">
    <property type="nucleotide sequence ID" value="NZ_BLJN01000006.1"/>
</dbReference>
<dbReference type="SUPFAM" id="SSF54909">
    <property type="entry name" value="Dimeric alpha+beta barrel"/>
    <property type="match status" value="1"/>
</dbReference>
<evidence type="ECO:0000313" key="6">
    <source>
        <dbReference type="Proteomes" id="UP000445000"/>
    </source>
</evidence>
<evidence type="ECO:0000256" key="2">
    <source>
        <dbReference type="ARBA" id="ARBA00023125"/>
    </source>
</evidence>
<dbReference type="InterPro" id="IPR019887">
    <property type="entry name" value="Tscrpt_reg_AsnC/Lrp_C"/>
</dbReference>
<keyword evidence="1" id="KW-0805">Transcription regulation</keyword>
<keyword evidence="6" id="KW-1185">Reference proteome</keyword>
<dbReference type="InterPro" id="IPR011008">
    <property type="entry name" value="Dimeric_a/b-barrel"/>
</dbReference>
<dbReference type="CDD" id="cd00090">
    <property type="entry name" value="HTH_ARSR"/>
    <property type="match status" value="1"/>
</dbReference>
<dbReference type="PROSITE" id="PS00519">
    <property type="entry name" value="HTH_ASNC_1"/>
    <property type="match status" value="1"/>
</dbReference>
<comment type="caution">
    <text evidence="5">The sequence shown here is derived from an EMBL/GenBank/DDBJ whole genome shotgun (WGS) entry which is preliminary data.</text>
</comment>
<dbReference type="AlphaFoldDB" id="A0A829YJN6"/>
<dbReference type="Pfam" id="PF01037">
    <property type="entry name" value="AsnC_trans_reg"/>
    <property type="match status" value="1"/>
</dbReference>
<feature type="domain" description="HTH asnC-type" evidence="4">
    <location>
        <begin position="5"/>
        <end position="66"/>
    </location>
</feature>
<dbReference type="InterPro" id="IPR019885">
    <property type="entry name" value="Tscrpt_reg_HTH_AsnC-type_CS"/>
</dbReference>